<dbReference type="InterPro" id="IPR036291">
    <property type="entry name" value="NAD(P)-bd_dom_sf"/>
</dbReference>
<dbReference type="InterPro" id="IPR050418">
    <property type="entry name" value="D-iso_2-hydroxyacid_DH_PdxB"/>
</dbReference>
<name>A0A382GI07_9ZZZZ</name>
<dbReference type="PANTHER" id="PTHR43761:SF1">
    <property type="entry name" value="D-ISOMER SPECIFIC 2-HYDROXYACID DEHYDROGENASE CATALYTIC DOMAIN-CONTAINING PROTEIN-RELATED"/>
    <property type="match status" value="1"/>
</dbReference>
<feature type="non-terminal residue" evidence="5">
    <location>
        <position position="1"/>
    </location>
</feature>
<sequence length="194" mass="21014">WEMKAVVPINRLKGRILGLVGFGNIAQGIVSKARAFGIKTIAADPYVSDEEFTKLDVERVDFDQLLEQADFISIHTPLTDETTNLFGKEAFMQMKPEALLINTARGPLVDIDALAQALEAGEIAGAALDVLPQEPPPDDCPLFGRDDVILTPHTGFYSADALLDLQTTVAADVASVLNGESPRFPVNPEVRDLK</sequence>
<evidence type="ECO:0000256" key="1">
    <source>
        <dbReference type="ARBA" id="ARBA00005854"/>
    </source>
</evidence>
<dbReference type="PROSITE" id="PS00670">
    <property type="entry name" value="D_2_HYDROXYACID_DH_2"/>
    <property type="match status" value="1"/>
</dbReference>
<dbReference type="InterPro" id="IPR029753">
    <property type="entry name" value="D-isomer_DH_CS"/>
</dbReference>
<comment type="similarity">
    <text evidence="1">Belongs to the D-isomer specific 2-hydroxyacid dehydrogenase family.</text>
</comment>
<dbReference type="Gene3D" id="3.40.50.720">
    <property type="entry name" value="NAD(P)-binding Rossmann-like Domain"/>
    <property type="match status" value="2"/>
</dbReference>
<accession>A0A382GI07</accession>
<keyword evidence="2" id="KW-0560">Oxidoreductase</keyword>
<dbReference type="InterPro" id="IPR006140">
    <property type="entry name" value="D-isomer_DH_NAD-bd"/>
</dbReference>
<keyword evidence="3" id="KW-0520">NAD</keyword>
<evidence type="ECO:0000259" key="4">
    <source>
        <dbReference type="Pfam" id="PF02826"/>
    </source>
</evidence>
<evidence type="ECO:0000256" key="2">
    <source>
        <dbReference type="ARBA" id="ARBA00023002"/>
    </source>
</evidence>
<reference evidence="5" key="1">
    <citation type="submission" date="2018-05" db="EMBL/GenBank/DDBJ databases">
        <authorList>
            <person name="Lanie J.A."/>
            <person name="Ng W.-L."/>
            <person name="Kazmierczak K.M."/>
            <person name="Andrzejewski T.M."/>
            <person name="Davidsen T.M."/>
            <person name="Wayne K.J."/>
            <person name="Tettelin H."/>
            <person name="Glass J.I."/>
            <person name="Rusch D."/>
            <person name="Podicherti R."/>
            <person name="Tsui H.-C.T."/>
            <person name="Winkler M.E."/>
        </authorList>
    </citation>
    <scope>NUCLEOTIDE SEQUENCE</scope>
</reference>
<organism evidence="5">
    <name type="scientific">marine metagenome</name>
    <dbReference type="NCBI Taxonomy" id="408172"/>
    <lineage>
        <taxon>unclassified sequences</taxon>
        <taxon>metagenomes</taxon>
        <taxon>ecological metagenomes</taxon>
    </lineage>
</organism>
<dbReference type="AlphaFoldDB" id="A0A382GI07"/>
<dbReference type="SUPFAM" id="SSF51735">
    <property type="entry name" value="NAD(P)-binding Rossmann-fold domains"/>
    <property type="match status" value="1"/>
</dbReference>
<gene>
    <name evidence="5" type="ORF">METZ01_LOCUS227654</name>
</gene>
<dbReference type="GO" id="GO:0016491">
    <property type="term" value="F:oxidoreductase activity"/>
    <property type="evidence" value="ECO:0007669"/>
    <property type="project" value="UniProtKB-KW"/>
</dbReference>
<protein>
    <recommendedName>
        <fullName evidence="4">D-isomer specific 2-hydroxyacid dehydrogenase NAD-binding domain-containing protein</fullName>
    </recommendedName>
</protein>
<proteinExistence type="inferred from homology"/>
<dbReference type="PANTHER" id="PTHR43761">
    <property type="entry name" value="D-ISOMER SPECIFIC 2-HYDROXYACID DEHYDROGENASE FAMILY PROTEIN (AFU_ORTHOLOGUE AFUA_1G13630)"/>
    <property type="match status" value="1"/>
</dbReference>
<evidence type="ECO:0000313" key="5">
    <source>
        <dbReference type="EMBL" id="SVB74800.1"/>
    </source>
</evidence>
<dbReference type="Pfam" id="PF02826">
    <property type="entry name" value="2-Hacid_dh_C"/>
    <property type="match status" value="1"/>
</dbReference>
<evidence type="ECO:0000256" key="3">
    <source>
        <dbReference type="ARBA" id="ARBA00023027"/>
    </source>
</evidence>
<dbReference type="EMBL" id="UINC01055661">
    <property type="protein sequence ID" value="SVB74800.1"/>
    <property type="molecule type" value="Genomic_DNA"/>
</dbReference>
<feature type="domain" description="D-isomer specific 2-hydroxyacid dehydrogenase NAD-binding" evidence="4">
    <location>
        <begin position="2"/>
        <end position="155"/>
    </location>
</feature>
<dbReference type="GO" id="GO:0051287">
    <property type="term" value="F:NAD binding"/>
    <property type="evidence" value="ECO:0007669"/>
    <property type="project" value="InterPro"/>
</dbReference>